<evidence type="ECO:0000313" key="3">
    <source>
        <dbReference type="EMBL" id="OQP67356.1"/>
    </source>
</evidence>
<comment type="caution">
    <text evidence="3">The sequence shown here is derived from an EMBL/GenBank/DDBJ whole genome shotgun (WGS) entry which is preliminary data.</text>
</comment>
<gene>
    <name evidence="3" type="ORF">A3860_03115</name>
</gene>
<feature type="region of interest" description="Disordered" evidence="1">
    <location>
        <begin position="602"/>
        <end position="621"/>
    </location>
</feature>
<organism evidence="3 4">
    <name type="scientific">Niastella vici</name>
    <dbReference type="NCBI Taxonomy" id="1703345"/>
    <lineage>
        <taxon>Bacteria</taxon>
        <taxon>Pseudomonadati</taxon>
        <taxon>Bacteroidota</taxon>
        <taxon>Chitinophagia</taxon>
        <taxon>Chitinophagales</taxon>
        <taxon>Chitinophagaceae</taxon>
        <taxon>Niastella</taxon>
    </lineage>
</organism>
<feature type="compositionally biased region" description="Low complexity" evidence="1">
    <location>
        <begin position="692"/>
        <end position="706"/>
    </location>
</feature>
<feature type="compositionally biased region" description="Gly residues" evidence="1">
    <location>
        <begin position="755"/>
        <end position="764"/>
    </location>
</feature>
<sequence length="835" mass="92740">MKIFTLVAVLLGSMITHLVMAQENWPKTATTSEGTIIKLYQWQPESYADNTLKAHAAISIVENGKSEPVFGVAWLKATTETHGKEVQVKSIYITNIKLPGVTDDDKLESIANTMEDKVPSWDISFGESDLQTSLDLNKQQTNLATQINNTPPKVIYTNVPSILVSIDGAPKLQTNKDWGVEAVVNTPFVMVKNRDSRYYLYGGKHWYMAPAATGPYKMISDIPSNLQKIEEAMKEADKKNPEEGKETDPNTIYNIVVTTEPAELVQSKGEANFAAVQNTGLLYVSNSENDIFMDINSQEYYVLLSGRWYKSKTLSGNWQYVAADQLPADFAKIPKGSPKDNVLASVAGTDQANDAIAEAQVPQTAKVERNKVHEDVNYDGDPEFEAIDGTDMYYATNTPVSVLRWRGRYYSVDNGIWYESYNAVGPWNVCINRPYAVALIPPRYPVYYMKYVYIYDVTPDYVYMGYTPGYLNAYVYGPTVVYGTGYYYRPWYGHYYYPRPYTWGFGIRYNPWFGWGFGLGFGYDWFNVSIGYGGYNPWGYWGYGGWWGPRVYRPCYYGPSYYYRSGYYGYNSYRSYRQYNNVTVINNYYARTNIYNGRNGVVTRNYRPNGPDGGGRYGGGYNGGRMDVAGNGRFSSNGNNNGRNQRFGNGGSNNPGYGMYNRDRQNPGNNGNDRGWRTPGNSNPVVSPQNQGGRFSSPSNNGNNSGRDWNSNFPSRGNGRELQPQNSQSDRNIQRPNGGWQNQVPPQRSFDNPGGNRGGYGGGRSFEQPSRPVQQPQGNYSPRGGGGGNGPGFSRPSGGGNFSRPSGGNSGNSGGGSSGGGGRSSGGGYGRFGRH</sequence>
<name>A0A1V9GA65_9BACT</name>
<proteinExistence type="predicted"/>
<feature type="compositionally biased region" description="Polar residues" evidence="1">
    <location>
        <begin position="679"/>
        <end position="691"/>
    </location>
</feature>
<feature type="chain" id="PRO_5012370633" description="Carbohydrate-binding family V/XII" evidence="2">
    <location>
        <begin position="22"/>
        <end position="835"/>
    </location>
</feature>
<feature type="compositionally biased region" description="Low complexity" evidence="1">
    <location>
        <begin position="630"/>
        <end position="647"/>
    </location>
</feature>
<feature type="compositionally biased region" description="Polar residues" evidence="1">
    <location>
        <begin position="767"/>
        <end position="777"/>
    </location>
</feature>
<feature type="compositionally biased region" description="Gly residues" evidence="1">
    <location>
        <begin position="808"/>
        <end position="835"/>
    </location>
</feature>
<protein>
    <recommendedName>
        <fullName evidence="5">Carbohydrate-binding family V/XII</fullName>
    </recommendedName>
</protein>
<evidence type="ECO:0000313" key="4">
    <source>
        <dbReference type="Proteomes" id="UP000192796"/>
    </source>
</evidence>
<dbReference type="OrthoDB" id="102964at2"/>
<dbReference type="Proteomes" id="UP000192796">
    <property type="component" value="Unassembled WGS sequence"/>
</dbReference>
<feature type="region of interest" description="Disordered" evidence="1">
    <location>
        <begin position="628"/>
        <end position="835"/>
    </location>
</feature>
<feature type="signal peptide" evidence="2">
    <location>
        <begin position="1"/>
        <end position="21"/>
    </location>
</feature>
<evidence type="ECO:0008006" key="5">
    <source>
        <dbReference type="Google" id="ProtNLM"/>
    </source>
</evidence>
<feature type="compositionally biased region" description="Gly residues" evidence="1">
    <location>
        <begin position="783"/>
        <end position="801"/>
    </location>
</feature>
<dbReference type="AlphaFoldDB" id="A0A1V9GA65"/>
<dbReference type="STRING" id="1703345.A3860_03115"/>
<keyword evidence="4" id="KW-1185">Reference proteome</keyword>
<dbReference type="RefSeq" id="WP_081145054.1">
    <property type="nucleotide sequence ID" value="NZ_LVYD01000001.1"/>
</dbReference>
<feature type="compositionally biased region" description="Polar residues" evidence="1">
    <location>
        <begin position="723"/>
        <end position="750"/>
    </location>
</feature>
<reference evidence="3 4" key="1">
    <citation type="submission" date="2016-03" db="EMBL/GenBank/DDBJ databases">
        <title>Niastella vici sp. nov., isolated from farmland soil.</title>
        <authorList>
            <person name="Chen L."/>
            <person name="Wang D."/>
            <person name="Yang S."/>
            <person name="Wang G."/>
        </authorList>
    </citation>
    <scope>NUCLEOTIDE SEQUENCE [LARGE SCALE GENOMIC DNA]</scope>
    <source>
        <strain evidence="3 4">DJ57</strain>
    </source>
</reference>
<feature type="compositionally biased region" description="Gly residues" evidence="1">
    <location>
        <begin position="611"/>
        <end position="621"/>
    </location>
</feature>
<evidence type="ECO:0000256" key="1">
    <source>
        <dbReference type="SAM" id="MobiDB-lite"/>
    </source>
</evidence>
<dbReference type="EMBL" id="LVYD01000001">
    <property type="protein sequence ID" value="OQP67356.1"/>
    <property type="molecule type" value="Genomic_DNA"/>
</dbReference>
<accession>A0A1V9GA65</accession>
<keyword evidence="2" id="KW-0732">Signal</keyword>
<evidence type="ECO:0000256" key="2">
    <source>
        <dbReference type="SAM" id="SignalP"/>
    </source>
</evidence>